<dbReference type="EMBL" id="AMGY01000004">
    <property type="protein sequence ID" value="EXJ84603.1"/>
    <property type="molecule type" value="Genomic_DNA"/>
</dbReference>
<dbReference type="Proteomes" id="UP000019478">
    <property type="component" value="Unassembled WGS sequence"/>
</dbReference>
<comment type="caution">
    <text evidence="2">The sequence shown here is derived from an EMBL/GenBank/DDBJ whole genome shotgun (WGS) entry which is preliminary data.</text>
</comment>
<gene>
    <name evidence="2" type="ORF">A1O3_05273</name>
</gene>
<organism evidence="2 3">
    <name type="scientific">Capronia epimyces CBS 606.96</name>
    <dbReference type="NCBI Taxonomy" id="1182542"/>
    <lineage>
        <taxon>Eukaryota</taxon>
        <taxon>Fungi</taxon>
        <taxon>Dikarya</taxon>
        <taxon>Ascomycota</taxon>
        <taxon>Pezizomycotina</taxon>
        <taxon>Eurotiomycetes</taxon>
        <taxon>Chaetothyriomycetidae</taxon>
        <taxon>Chaetothyriales</taxon>
        <taxon>Herpotrichiellaceae</taxon>
        <taxon>Capronia</taxon>
    </lineage>
</organism>
<dbReference type="HOGENOM" id="CLU_063490_0_0_1"/>
<reference evidence="2 3" key="1">
    <citation type="submission" date="2013-03" db="EMBL/GenBank/DDBJ databases">
        <title>The Genome Sequence of Capronia epimyces CBS 606.96.</title>
        <authorList>
            <consortium name="The Broad Institute Genomics Platform"/>
            <person name="Cuomo C."/>
            <person name="de Hoog S."/>
            <person name="Gorbushina A."/>
            <person name="Walker B."/>
            <person name="Young S.K."/>
            <person name="Zeng Q."/>
            <person name="Gargeya S."/>
            <person name="Fitzgerald M."/>
            <person name="Haas B."/>
            <person name="Abouelleil A."/>
            <person name="Allen A.W."/>
            <person name="Alvarado L."/>
            <person name="Arachchi H.M."/>
            <person name="Berlin A.M."/>
            <person name="Chapman S.B."/>
            <person name="Gainer-Dewar J."/>
            <person name="Goldberg J."/>
            <person name="Griggs A."/>
            <person name="Gujja S."/>
            <person name="Hansen M."/>
            <person name="Howarth C."/>
            <person name="Imamovic A."/>
            <person name="Ireland A."/>
            <person name="Larimer J."/>
            <person name="McCowan C."/>
            <person name="Murphy C."/>
            <person name="Pearson M."/>
            <person name="Poon T.W."/>
            <person name="Priest M."/>
            <person name="Roberts A."/>
            <person name="Saif S."/>
            <person name="Shea T."/>
            <person name="Sisk P."/>
            <person name="Sykes S."/>
            <person name="Wortman J."/>
            <person name="Nusbaum C."/>
            <person name="Birren B."/>
        </authorList>
    </citation>
    <scope>NUCLEOTIDE SEQUENCE [LARGE SCALE GENOMIC DNA]</scope>
    <source>
        <strain evidence="2 3">CBS 606.96</strain>
    </source>
</reference>
<name>W9XWJ0_9EURO</name>
<accession>W9XWJ0</accession>
<evidence type="ECO:0000256" key="1">
    <source>
        <dbReference type="SAM" id="MobiDB-lite"/>
    </source>
</evidence>
<keyword evidence="3" id="KW-1185">Reference proteome</keyword>
<dbReference type="AlphaFoldDB" id="W9XWJ0"/>
<dbReference type="OrthoDB" id="4120608at2759"/>
<dbReference type="RefSeq" id="XP_007733588.1">
    <property type="nucleotide sequence ID" value="XM_007735398.1"/>
</dbReference>
<evidence type="ECO:0000313" key="2">
    <source>
        <dbReference type="EMBL" id="EXJ84603.1"/>
    </source>
</evidence>
<dbReference type="GeneID" id="19169388"/>
<proteinExistence type="predicted"/>
<sequence length="416" mass="46913">MRYNLPDMDTNAKGLPPATPPKQDPNTINSWVTPEKDSPPQLRYYCGVTAVASGSGYLSLFHDLGADATLLRGSGEIEWIRKSAGGIDALTALLRPGLASICLLSESPPNGFRIAQSGFRLRRTGVDVVVTCAHFAKWPDNQKDFDDMARSYSCMKRGRHVAVQDWMVEYDCVADYMNQLELQLIAVHRPWDLAIFRVREKPKGDEKNTVIDWSQMHFMPEEDQGKLGSKGLWWSVGFNLDDDEEKFRSDWKGFFHRQLDSVQNDIRRRYEYDGDHPPPLKFLRAGRRTVSFGGLDELVGTGFPHQQTHQVSLNLSAWYGRSGSMVCTREKSDVEGAESQVHVHGLIYGGSSASNYNVMTRFTRQMEGWFEKALSFDPDLEEHPVDFSQRFVVALDVDTAAEVDSTTVDDTVMIDA</sequence>
<evidence type="ECO:0000313" key="3">
    <source>
        <dbReference type="Proteomes" id="UP000019478"/>
    </source>
</evidence>
<protein>
    <submittedName>
        <fullName evidence="2">Uncharacterized protein</fullName>
    </submittedName>
</protein>
<feature type="region of interest" description="Disordered" evidence="1">
    <location>
        <begin position="1"/>
        <end position="35"/>
    </location>
</feature>